<dbReference type="Proteomes" id="UP000655570">
    <property type="component" value="Unassembled WGS sequence"/>
</dbReference>
<sequence>MGRRAPAGRWVGDSGRRVAKARVRHSGHRGHGCGLVGTCCGCPAVPANDTAGHRHPGLILPRTGRAADQRCRDPRSLGRVSGHDVPAEPDAGPHDAGQGEYPVEWEADVVLRDGSTTHVRPIRPSDAPALQRFHMGQSERSTYLRFFANIERLSDRDLARFTVVDHDERVALVAVKRVGEGSREDIIGVARFDKVTPHEAEVAFNIADAEQGRGLGSVLLEHLAVAARERGVRRFSAEVLPQNGKMLAVFQEAGYATSQHVDDGIVAVSVDLDPTERSRAVMADREHRAEARSMHGLLTARRVLLVGPGPTAEPGTASRLMAERVLANALTDPGDGTFDVVGVAPPAGFDDPSSEPTEPTERGAEPDSADSADDDGAAGSPAVRFFARLADVPGPVDLALLALPPHEAIAATAELERLGVRAVVVLSAGYAETGPEGVALRRELLRTAHAAGMRVVGPATYGLFTTHVEHRLNASLAEVLPPAGSIGIFCQSAPTAVTLLATALRRGIGVSSFVSAGHRADVSGNDLMQFWQDDPETSVVCLYLESIGNPRKFSRIARRLASVKPVVVVTAGRSGQVVPPGHAVRSTRAPRRTLDEMLRQSGVIHAENTHHLVDIAQLLAYQPLPSGRRIGLLTSSAALTALVAEAVGSAGLVVSDRSGFVAEDADDDEVEAAVAAIFAPDACDVVVAVHVPTVRPRGEAFSRAVARAAAASGRTTVASVLGMHGLAEELSAPDPTNPDGPPVHVPAYSTPEDAVAAVGAVVGYARWREADHGTVERPTGVDSDGARALVEGALVGDTVVDLEPQDVGRLLAAYGIELWPSRRVRTADEAVAAAHEIGWPVALKSTAESLRHRADLGGVRLDIGDEDELRDDVEQMRETLAAVLPGVLGPGAGTDGHGEQGGPAPFEVQRMSDAGVACVVRSTEDQLFGPVVSFGLAGDAVDLLGDVSYGVPPLTDVDVATMVRSIRAAPRLFGYMGAPVADTAALEDLIARVSLMADELPELRSVEIYPVVVAEHGAAVRAPGSRSRAPSAPTPCAGPCRAEASTGRRGARAPTARGGLAPPCRAVGECPGAIC</sequence>
<evidence type="ECO:0000313" key="4">
    <source>
        <dbReference type="Proteomes" id="UP000655570"/>
    </source>
</evidence>
<evidence type="ECO:0000259" key="2">
    <source>
        <dbReference type="PROSITE" id="PS51186"/>
    </source>
</evidence>
<dbReference type="CDD" id="cd04301">
    <property type="entry name" value="NAT_SF"/>
    <property type="match status" value="1"/>
</dbReference>
<feature type="region of interest" description="Disordered" evidence="1">
    <location>
        <begin position="53"/>
        <end position="99"/>
    </location>
</feature>
<organism evidence="3 4">
    <name type="scientific">Oerskovia merdavium</name>
    <dbReference type="NCBI Taxonomy" id="2762227"/>
    <lineage>
        <taxon>Bacteria</taxon>
        <taxon>Bacillati</taxon>
        <taxon>Actinomycetota</taxon>
        <taxon>Actinomycetes</taxon>
        <taxon>Micrococcales</taxon>
        <taxon>Cellulomonadaceae</taxon>
        <taxon>Oerskovia</taxon>
    </lineage>
</organism>
<dbReference type="Gene3D" id="3.40.50.261">
    <property type="entry name" value="Succinyl-CoA synthetase domains"/>
    <property type="match status" value="2"/>
</dbReference>
<accession>A0ABR8U1P8</accession>
<dbReference type="SUPFAM" id="SSF56059">
    <property type="entry name" value="Glutathione synthetase ATP-binding domain-like"/>
    <property type="match status" value="1"/>
</dbReference>
<dbReference type="EMBL" id="JACSQF010000015">
    <property type="protein sequence ID" value="MBD7981954.1"/>
    <property type="molecule type" value="Genomic_DNA"/>
</dbReference>
<name>A0ABR8U1P8_9CELL</name>
<feature type="compositionally biased region" description="Basic and acidic residues" evidence="1">
    <location>
        <begin position="65"/>
        <end position="86"/>
    </location>
</feature>
<dbReference type="InterPro" id="IPR016181">
    <property type="entry name" value="Acyl_CoA_acyltransferase"/>
</dbReference>
<dbReference type="InterPro" id="IPR016102">
    <property type="entry name" value="Succinyl-CoA_synth-like"/>
</dbReference>
<dbReference type="PROSITE" id="PS51186">
    <property type="entry name" value="GNAT"/>
    <property type="match status" value="1"/>
</dbReference>
<protein>
    <submittedName>
        <fullName evidence="3">GNAT family N-acetyltransferase</fullName>
    </submittedName>
</protein>
<keyword evidence="4" id="KW-1185">Reference proteome</keyword>
<feature type="compositionally biased region" description="Acidic residues" evidence="1">
    <location>
        <begin position="367"/>
        <end position="376"/>
    </location>
</feature>
<dbReference type="Pfam" id="PF13380">
    <property type="entry name" value="CoA_binding_2"/>
    <property type="match status" value="1"/>
</dbReference>
<feature type="region of interest" description="Disordered" evidence="1">
    <location>
        <begin position="1022"/>
        <end position="1058"/>
    </location>
</feature>
<dbReference type="Pfam" id="PF13549">
    <property type="entry name" value="ATP-grasp_5"/>
    <property type="match status" value="1"/>
</dbReference>
<dbReference type="Gene3D" id="3.30.1490.20">
    <property type="entry name" value="ATP-grasp fold, A domain"/>
    <property type="match status" value="1"/>
</dbReference>
<reference evidence="3 4" key="1">
    <citation type="submission" date="2020-08" db="EMBL/GenBank/DDBJ databases">
        <title>A Genomic Blueprint of the Chicken Gut Microbiome.</title>
        <authorList>
            <person name="Gilroy R."/>
            <person name="Ravi A."/>
            <person name="Getino M."/>
            <person name="Pursley I."/>
            <person name="Horton D.L."/>
            <person name="Alikhan N.-F."/>
            <person name="Baker D."/>
            <person name="Gharbi K."/>
            <person name="Hall N."/>
            <person name="Watson M."/>
            <person name="Adriaenssens E.M."/>
            <person name="Foster-Nyarko E."/>
            <person name="Jarju S."/>
            <person name="Secka A."/>
            <person name="Antonio M."/>
            <person name="Oren A."/>
            <person name="Chaudhuri R."/>
            <person name="La Ragione R.M."/>
            <person name="Hildebrand F."/>
            <person name="Pallen M.J."/>
        </authorList>
    </citation>
    <scope>NUCLEOTIDE SEQUENCE [LARGE SCALE GENOMIC DNA]</scope>
    <source>
        <strain evidence="3 4">Sa2CUA9</strain>
    </source>
</reference>
<dbReference type="Pfam" id="PF00583">
    <property type="entry name" value="Acetyltransf_1"/>
    <property type="match status" value="1"/>
</dbReference>
<dbReference type="Gene3D" id="3.40.50.720">
    <property type="entry name" value="NAD(P)-binding Rossmann-like Domain"/>
    <property type="match status" value="1"/>
</dbReference>
<dbReference type="SUPFAM" id="SSF51735">
    <property type="entry name" value="NAD(P)-binding Rossmann-fold domains"/>
    <property type="match status" value="1"/>
</dbReference>
<dbReference type="InterPro" id="IPR013815">
    <property type="entry name" value="ATP_grasp_subdomain_1"/>
</dbReference>
<dbReference type="InterPro" id="IPR003781">
    <property type="entry name" value="CoA-bd"/>
</dbReference>
<dbReference type="Gene3D" id="3.30.470.20">
    <property type="entry name" value="ATP-grasp fold, B domain"/>
    <property type="match status" value="1"/>
</dbReference>
<dbReference type="InterPro" id="IPR036291">
    <property type="entry name" value="NAD(P)-bd_dom_sf"/>
</dbReference>
<proteinExistence type="predicted"/>
<dbReference type="SUPFAM" id="SSF52210">
    <property type="entry name" value="Succinyl-CoA synthetase domains"/>
    <property type="match status" value="2"/>
</dbReference>
<comment type="caution">
    <text evidence="3">The sequence shown here is derived from an EMBL/GenBank/DDBJ whole genome shotgun (WGS) entry which is preliminary data.</text>
</comment>
<evidence type="ECO:0000313" key="3">
    <source>
        <dbReference type="EMBL" id="MBD7981954.1"/>
    </source>
</evidence>
<dbReference type="Pfam" id="PF13607">
    <property type="entry name" value="Succ_CoA_lig"/>
    <property type="match status" value="1"/>
</dbReference>
<evidence type="ECO:0000256" key="1">
    <source>
        <dbReference type="SAM" id="MobiDB-lite"/>
    </source>
</evidence>
<feature type="domain" description="N-acetyltransferase" evidence="2">
    <location>
        <begin position="117"/>
        <end position="273"/>
    </location>
</feature>
<dbReference type="InterPro" id="IPR000182">
    <property type="entry name" value="GNAT_dom"/>
</dbReference>
<dbReference type="PANTHER" id="PTHR42793:SF1">
    <property type="entry name" value="PEPTIDYL-LYSINE N-ACETYLTRANSFERASE PATZ"/>
    <property type="match status" value="1"/>
</dbReference>
<dbReference type="Gene3D" id="3.40.630.30">
    <property type="match status" value="1"/>
</dbReference>
<gene>
    <name evidence="3" type="ORF">H9641_14685</name>
</gene>
<dbReference type="InterPro" id="IPR032875">
    <property type="entry name" value="Succ_CoA_lig_flav_dom"/>
</dbReference>
<feature type="region of interest" description="Disordered" evidence="1">
    <location>
        <begin position="336"/>
        <end position="377"/>
    </location>
</feature>
<dbReference type="SUPFAM" id="SSF55729">
    <property type="entry name" value="Acyl-CoA N-acyltransferases (Nat)"/>
    <property type="match status" value="1"/>
</dbReference>
<dbReference type="PANTHER" id="PTHR42793">
    <property type="entry name" value="COA BINDING DOMAIN CONTAINING PROTEIN"/>
    <property type="match status" value="1"/>
</dbReference>